<evidence type="ECO:0000313" key="2">
    <source>
        <dbReference type="Proteomes" id="UP000076837"/>
    </source>
</evidence>
<keyword evidence="2" id="KW-1185">Reference proteome</keyword>
<dbReference type="AlphaFoldDB" id="A0A162XHM5"/>
<accession>A0A162XHM5</accession>
<evidence type="ECO:0000313" key="1">
    <source>
        <dbReference type="EMBL" id="KZM19552.1"/>
    </source>
</evidence>
<comment type="caution">
    <text evidence="1">The sequence shown here is derived from an EMBL/GenBank/DDBJ whole genome shotgun (WGS) entry which is preliminary data.</text>
</comment>
<sequence length="385" mass="43416">MNATNSATFGFVFFIAFNRRLRGYAMPEITFVFGPNGSFFFDCTKAWKFDRIPGTLRQLFNSSMAPAWRITQPYCVALAPQVNSPEPLWYVGCKVLSGEDKLFYSQTYFEQTYPDLSRWTKTLPDASRTCFVTFGLKLSYFASALGHGSIWAGIPSELEDQVRKSFETPSCVSLGAHGAWFVLWPDGHRSWNFYGYYKALDKALTEAAPASVSYVAISPYNKHHYFIAFRDQSIKYDFTGAPAEWMKLMTEVFDAWQVERQQKPQQQFFSPNAIPYPQAQLYHPPQPQKQAAYYCNNYFTEAPLATAHVLPISPPLTPNTPSTGYLYSALPGAVPNNPYNYPPPLGGAVEMPVELPGSTTFAKPAPVLARPTSTEKKKRFLSKLF</sequence>
<name>A0A162XHM5_DIDRA</name>
<dbReference type="STRING" id="5454.A0A162XHM5"/>
<proteinExistence type="predicted"/>
<reference evidence="1 2" key="1">
    <citation type="journal article" date="2016" name="Sci. Rep.">
        <title>Draft genome sequencing and secretome analysis of fungal phytopathogen Ascochyta rabiei provides insight into the necrotrophic effector repertoire.</title>
        <authorList>
            <person name="Verma S."/>
            <person name="Gazara R.K."/>
            <person name="Nizam S."/>
            <person name="Parween S."/>
            <person name="Chattopadhyay D."/>
            <person name="Verma P.K."/>
        </authorList>
    </citation>
    <scope>NUCLEOTIDE SEQUENCE [LARGE SCALE GENOMIC DNA]</scope>
    <source>
        <strain evidence="1 2">ArDII</strain>
    </source>
</reference>
<organism evidence="1 2">
    <name type="scientific">Didymella rabiei</name>
    <name type="common">Chickpea ascochyta blight fungus</name>
    <name type="synonym">Mycosphaerella rabiei</name>
    <dbReference type="NCBI Taxonomy" id="5454"/>
    <lineage>
        <taxon>Eukaryota</taxon>
        <taxon>Fungi</taxon>
        <taxon>Dikarya</taxon>
        <taxon>Ascomycota</taxon>
        <taxon>Pezizomycotina</taxon>
        <taxon>Dothideomycetes</taxon>
        <taxon>Pleosporomycetidae</taxon>
        <taxon>Pleosporales</taxon>
        <taxon>Pleosporineae</taxon>
        <taxon>Didymellaceae</taxon>
        <taxon>Ascochyta</taxon>
    </lineage>
</organism>
<gene>
    <name evidence="1" type="ORF">ST47_g9280</name>
</gene>
<dbReference type="Proteomes" id="UP000076837">
    <property type="component" value="Unassembled WGS sequence"/>
</dbReference>
<protein>
    <submittedName>
        <fullName evidence="1">Uncharacterized protein</fullName>
    </submittedName>
</protein>
<dbReference type="EMBL" id="JYNV01000290">
    <property type="protein sequence ID" value="KZM19552.1"/>
    <property type="molecule type" value="Genomic_DNA"/>
</dbReference>